<dbReference type="Proteomes" id="UP001500689">
    <property type="component" value="Unassembled WGS sequence"/>
</dbReference>
<feature type="transmembrane region" description="Helical" evidence="1">
    <location>
        <begin position="62"/>
        <end position="79"/>
    </location>
</feature>
<reference evidence="3" key="1">
    <citation type="journal article" date="2019" name="Int. J. Syst. Evol. Microbiol.">
        <title>The Global Catalogue of Microorganisms (GCM) 10K type strain sequencing project: providing services to taxonomists for standard genome sequencing and annotation.</title>
        <authorList>
            <consortium name="The Broad Institute Genomics Platform"/>
            <consortium name="The Broad Institute Genome Sequencing Center for Infectious Disease"/>
            <person name="Wu L."/>
            <person name="Ma J."/>
        </authorList>
    </citation>
    <scope>NUCLEOTIDE SEQUENCE [LARGE SCALE GENOMIC DNA]</scope>
    <source>
        <strain evidence="3">JCM 16898</strain>
    </source>
</reference>
<keyword evidence="3" id="KW-1185">Reference proteome</keyword>
<proteinExistence type="predicted"/>
<sequence>MPFRKTAVASLAVLSPFFAEFLLGDQYLAGPPEVGRQLVTFAIFVAFYGAGAVLIREVARRLGRGWPTILVLALAYGVVEEGLLTQTLFNQHYLGGDLLSAAYIPWLGIGGRWTVYVLTLHTVWSIATPIAIAEAFSGRTPWLRRPGMWVWSCVLLVGCAATFVVNYRIGHFLASPVQLVGALVVVAALVVVSLRFTGVTRQAHGNGWVGFAVGLVASTAFQVVMKMSPLPSWPAVGIALALEAAVVTYAVRARPPAISLAAGATITYGWLGLLTALDAGFAATVEQSVLAAVAIGVAMTALRRRTSIRQISETRR</sequence>
<feature type="transmembrane region" description="Helical" evidence="1">
    <location>
        <begin position="35"/>
        <end position="55"/>
    </location>
</feature>
<feature type="transmembrane region" description="Helical" evidence="1">
    <location>
        <begin position="283"/>
        <end position="302"/>
    </location>
</feature>
<gene>
    <name evidence="2" type="ORF">GCM10022222_15970</name>
</gene>
<feature type="transmembrane region" description="Helical" evidence="1">
    <location>
        <begin position="208"/>
        <end position="225"/>
    </location>
</feature>
<keyword evidence="1" id="KW-0472">Membrane</keyword>
<feature type="transmembrane region" description="Helical" evidence="1">
    <location>
        <begin position="148"/>
        <end position="169"/>
    </location>
</feature>
<evidence type="ECO:0000256" key="1">
    <source>
        <dbReference type="SAM" id="Phobius"/>
    </source>
</evidence>
<feature type="transmembrane region" description="Helical" evidence="1">
    <location>
        <begin position="231"/>
        <end position="251"/>
    </location>
</feature>
<feature type="transmembrane region" description="Helical" evidence="1">
    <location>
        <begin position="175"/>
        <end position="196"/>
    </location>
</feature>
<evidence type="ECO:0000313" key="3">
    <source>
        <dbReference type="Proteomes" id="UP001500689"/>
    </source>
</evidence>
<dbReference type="EMBL" id="BAAAZN010000003">
    <property type="protein sequence ID" value="GAA3533433.1"/>
    <property type="molecule type" value="Genomic_DNA"/>
</dbReference>
<protein>
    <submittedName>
        <fullName evidence="2">Uncharacterized protein</fullName>
    </submittedName>
</protein>
<organism evidence="2 3">
    <name type="scientific">Amycolatopsis ultiminotia</name>
    <dbReference type="NCBI Taxonomy" id="543629"/>
    <lineage>
        <taxon>Bacteria</taxon>
        <taxon>Bacillati</taxon>
        <taxon>Actinomycetota</taxon>
        <taxon>Actinomycetes</taxon>
        <taxon>Pseudonocardiales</taxon>
        <taxon>Pseudonocardiaceae</taxon>
        <taxon>Amycolatopsis</taxon>
    </lineage>
</organism>
<dbReference type="RefSeq" id="WP_344856979.1">
    <property type="nucleotide sequence ID" value="NZ_BAAAZN010000003.1"/>
</dbReference>
<comment type="caution">
    <text evidence="2">The sequence shown here is derived from an EMBL/GenBank/DDBJ whole genome shotgun (WGS) entry which is preliminary data.</text>
</comment>
<keyword evidence="1" id="KW-0812">Transmembrane</keyword>
<accession>A0ABP6VGP8</accession>
<name>A0ABP6VGP8_9PSEU</name>
<feature type="transmembrane region" description="Helical" evidence="1">
    <location>
        <begin position="113"/>
        <end position="136"/>
    </location>
</feature>
<keyword evidence="1" id="KW-1133">Transmembrane helix</keyword>
<evidence type="ECO:0000313" key="2">
    <source>
        <dbReference type="EMBL" id="GAA3533433.1"/>
    </source>
</evidence>
<feature type="transmembrane region" description="Helical" evidence="1">
    <location>
        <begin position="258"/>
        <end position="277"/>
    </location>
</feature>